<dbReference type="InterPro" id="IPR000182">
    <property type="entry name" value="GNAT_dom"/>
</dbReference>
<evidence type="ECO:0000313" key="3">
    <source>
        <dbReference type="Proteomes" id="UP000435323"/>
    </source>
</evidence>
<dbReference type="RefSeq" id="WP_081300402.1">
    <property type="nucleotide sequence ID" value="NZ_MAJQ01000073.1"/>
</dbReference>
<dbReference type="Pfam" id="PF13508">
    <property type="entry name" value="Acetyltransf_7"/>
    <property type="match status" value="1"/>
</dbReference>
<evidence type="ECO:0000259" key="1">
    <source>
        <dbReference type="PROSITE" id="PS51186"/>
    </source>
</evidence>
<dbReference type="InterPro" id="IPR016181">
    <property type="entry name" value="Acyl_CoA_acyltransferase"/>
</dbReference>
<evidence type="ECO:0000313" key="2">
    <source>
        <dbReference type="EMBL" id="MUK47563.1"/>
    </source>
</evidence>
<gene>
    <name evidence="2" type="ORF">GNP77_19655</name>
</gene>
<sequence>MIEFKNISSDLAPMKLLLEADPSQECINKYLNDSDCFGAFKNHEIVGICISKQLSSSVAEIYNIAIAPEYQQKGIGSNFLKFVLNELALNGYSNVELGTGTFGYQLAFYQRHGFRVDSIVKDFFLDNYDEDIYENGIQHKDMLRLVCRLL</sequence>
<dbReference type="CDD" id="cd04301">
    <property type="entry name" value="NAT_SF"/>
    <property type="match status" value="1"/>
</dbReference>
<organism evidence="2 3">
    <name type="scientific">Aliivibrio fischeri</name>
    <name type="common">Vibrio fischeri</name>
    <dbReference type="NCBI Taxonomy" id="668"/>
    <lineage>
        <taxon>Bacteria</taxon>
        <taxon>Pseudomonadati</taxon>
        <taxon>Pseudomonadota</taxon>
        <taxon>Gammaproteobacteria</taxon>
        <taxon>Vibrionales</taxon>
        <taxon>Vibrionaceae</taxon>
        <taxon>Aliivibrio</taxon>
    </lineage>
</organism>
<name>A0A6N3ZBV0_ALIFS</name>
<dbReference type="AlphaFoldDB" id="A0A6N3ZBV0"/>
<dbReference type="EMBL" id="WOBO01000047">
    <property type="protein sequence ID" value="MUK47563.1"/>
    <property type="molecule type" value="Genomic_DNA"/>
</dbReference>
<reference evidence="2 3" key="1">
    <citation type="submission" date="2019-11" db="EMBL/GenBank/DDBJ databases">
        <title>Using colonization assays and comparative genomics to discover symbiosis behaviors and factors in Vibrio fischeri.</title>
        <authorList>
            <person name="Bongrand C."/>
            <person name="Moriano-Gutierrez S."/>
            <person name="Arevalo P."/>
            <person name="Mcfall-Ngai M."/>
            <person name="Visick K."/>
            <person name="Polz M.F."/>
            <person name="Ruby E.G."/>
        </authorList>
    </citation>
    <scope>NUCLEOTIDE SEQUENCE [LARGE SCALE GENOMIC DNA]</scope>
    <source>
        <strain evidence="3">emors.3.2</strain>
    </source>
</reference>
<keyword evidence="2" id="KW-0808">Transferase</keyword>
<proteinExistence type="predicted"/>
<protein>
    <submittedName>
        <fullName evidence="2">GNAT family N-acetyltransferase</fullName>
    </submittedName>
</protein>
<dbReference type="SUPFAM" id="SSF55729">
    <property type="entry name" value="Acyl-CoA N-acyltransferases (Nat)"/>
    <property type="match status" value="1"/>
</dbReference>
<comment type="caution">
    <text evidence="2">The sequence shown here is derived from an EMBL/GenBank/DDBJ whole genome shotgun (WGS) entry which is preliminary data.</text>
</comment>
<dbReference type="PROSITE" id="PS51186">
    <property type="entry name" value="GNAT"/>
    <property type="match status" value="1"/>
</dbReference>
<dbReference type="Gene3D" id="3.40.630.30">
    <property type="match status" value="1"/>
</dbReference>
<feature type="domain" description="N-acetyltransferase" evidence="1">
    <location>
        <begin position="2"/>
        <end position="135"/>
    </location>
</feature>
<dbReference type="GO" id="GO:0016747">
    <property type="term" value="F:acyltransferase activity, transferring groups other than amino-acyl groups"/>
    <property type="evidence" value="ECO:0007669"/>
    <property type="project" value="InterPro"/>
</dbReference>
<dbReference type="Proteomes" id="UP000435323">
    <property type="component" value="Unassembled WGS sequence"/>
</dbReference>
<accession>A0A6N3ZBV0</accession>